<dbReference type="PANTHER" id="PTHR47683:SF2">
    <property type="entry name" value="RNA-BINDING S4 DOMAIN-CONTAINING PROTEIN"/>
    <property type="match status" value="1"/>
</dbReference>
<name>A0A1X6NIF0_PORUM</name>
<evidence type="ECO:0000313" key="1">
    <source>
        <dbReference type="EMBL" id="OSX68389.1"/>
    </source>
</evidence>
<gene>
    <name evidence="1" type="ORF">BU14_2888s0001</name>
</gene>
<dbReference type="PANTHER" id="PTHR47683">
    <property type="entry name" value="PSEUDOURIDINE SYNTHASE FAMILY PROTEIN-RELATED"/>
    <property type="match status" value="1"/>
</dbReference>
<dbReference type="OrthoDB" id="440619at2759"/>
<reference evidence="1 2" key="1">
    <citation type="submission" date="2017-03" db="EMBL/GenBank/DDBJ databases">
        <title>WGS assembly of Porphyra umbilicalis.</title>
        <authorList>
            <person name="Brawley S.H."/>
            <person name="Blouin N.A."/>
            <person name="Ficko-Blean E."/>
            <person name="Wheeler G.L."/>
            <person name="Lohr M."/>
            <person name="Goodson H.V."/>
            <person name="Jenkins J.W."/>
            <person name="Blaby-Haas C.E."/>
            <person name="Helliwell K.E."/>
            <person name="Chan C."/>
            <person name="Marriage T."/>
            <person name="Bhattacharya D."/>
            <person name="Klein A.S."/>
            <person name="Badis Y."/>
            <person name="Brodie J."/>
            <person name="Cao Y."/>
            <person name="Collen J."/>
            <person name="Dittami S.M."/>
            <person name="Gachon C.M."/>
            <person name="Green B.R."/>
            <person name="Karpowicz S."/>
            <person name="Kim J.W."/>
            <person name="Kudahl U."/>
            <person name="Lin S."/>
            <person name="Michel G."/>
            <person name="Mittag M."/>
            <person name="Olson B.J."/>
            <person name="Pangilinan J."/>
            <person name="Peng Y."/>
            <person name="Qiu H."/>
            <person name="Shu S."/>
            <person name="Singer J.T."/>
            <person name="Smith A.G."/>
            <person name="Sprecher B.N."/>
            <person name="Wagner V."/>
            <person name="Wang W."/>
            <person name="Wang Z.-Y."/>
            <person name="Yan J."/>
            <person name="Yarish C."/>
            <person name="Zoeuner-Riek S."/>
            <person name="Zhuang Y."/>
            <person name="Zou Y."/>
            <person name="Lindquist E.A."/>
            <person name="Grimwood J."/>
            <person name="Barry K."/>
            <person name="Rokhsar D.S."/>
            <person name="Schmutz J."/>
            <person name="Stiller J.W."/>
            <person name="Grossman A.R."/>
            <person name="Prochnik S.E."/>
        </authorList>
    </citation>
    <scope>NUCLEOTIDE SEQUENCE [LARGE SCALE GENOMIC DNA]</scope>
    <source>
        <strain evidence="1">4086291</strain>
    </source>
</reference>
<dbReference type="AlphaFoldDB" id="A0A1X6NIF0"/>
<evidence type="ECO:0000313" key="2">
    <source>
        <dbReference type="Proteomes" id="UP000218209"/>
    </source>
</evidence>
<dbReference type="InterPro" id="IPR020103">
    <property type="entry name" value="PsdUridine_synth_cat_dom_sf"/>
</dbReference>
<sequence length="93" mass="10056">MLGPSSATIRGTPTATTRLSITLTEGRNRQLRRMFDAVGHPVARLHRVSFGGLTLGTLGRGEWRPLTGVEVDRLKAAVVEPTRRPRPAADRGG</sequence>
<dbReference type="EMBL" id="KV920624">
    <property type="protein sequence ID" value="OSX68389.1"/>
    <property type="molecule type" value="Genomic_DNA"/>
</dbReference>
<feature type="non-terminal residue" evidence="1">
    <location>
        <position position="93"/>
    </location>
</feature>
<protein>
    <recommendedName>
        <fullName evidence="3">Pseudouridine synthase RsuA/RluA-like domain-containing protein</fullName>
    </recommendedName>
</protein>
<proteinExistence type="predicted"/>
<dbReference type="GO" id="GO:0003723">
    <property type="term" value="F:RNA binding"/>
    <property type="evidence" value="ECO:0007669"/>
    <property type="project" value="InterPro"/>
</dbReference>
<dbReference type="InterPro" id="IPR050343">
    <property type="entry name" value="RsuA_PseudoU_synthase"/>
</dbReference>
<keyword evidence="2" id="KW-1185">Reference proteome</keyword>
<dbReference type="Proteomes" id="UP000218209">
    <property type="component" value="Unassembled WGS sequence"/>
</dbReference>
<organism evidence="1 2">
    <name type="scientific">Porphyra umbilicalis</name>
    <name type="common">Purple laver</name>
    <name type="synonym">Red alga</name>
    <dbReference type="NCBI Taxonomy" id="2786"/>
    <lineage>
        <taxon>Eukaryota</taxon>
        <taxon>Rhodophyta</taxon>
        <taxon>Bangiophyceae</taxon>
        <taxon>Bangiales</taxon>
        <taxon>Bangiaceae</taxon>
        <taxon>Porphyra</taxon>
    </lineage>
</organism>
<evidence type="ECO:0008006" key="3">
    <source>
        <dbReference type="Google" id="ProtNLM"/>
    </source>
</evidence>
<dbReference type="GO" id="GO:0009982">
    <property type="term" value="F:pseudouridine synthase activity"/>
    <property type="evidence" value="ECO:0007669"/>
    <property type="project" value="InterPro"/>
</dbReference>
<dbReference type="Gene3D" id="3.30.2350.10">
    <property type="entry name" value="Pseudouridine synthase"/>
    <property type="match status" value="1"/>
</dbReference>
<dbReference type="SUPFAM" id="SSF55120">
    <property type="entry name" value="Pseudouridine synthase"/>
    <property type="match status" value="1"/>
</dbReference>
<dbReference type="GO" id="GO:0001522">
    <property type="term" value="P:pseudouridine synthesis"/>
    <property type="evidence" value="ECO:0007669"/>
    <property type="project" value="InterPro"/>
</dbReference>
<accession>A0A1X6NIF0</accession>